<keyword evidence="3" id="KW-1185">Reference proteome</keyword>
<keyword evidence="1" id="KW-1133">Transmembrane helix</keyword>
<evidence type="ECO:0000313" key="2">
    <source>
        <dbReference type="EMBL" id="ABW32167.1"/>
    </source>
</evidence>
<keyword evidence="1" id="KW-0472">Membrane</keyword>
<organism evidence="2 3">
    <name type="scientific">Acaryochloris marina (strain MBIC 11017)</name>
    <dbReference type="NCBI Taxonomy" id="329726"/>
    <lineage>
        <taxon>Bacteria</taxon>
        <taxon>Bacillati</taxon>
        <taxon>Cyanobacteriota</taxon>
        <taxon>Cyanophyceae</taxon>
        <taxon>Acaryochloridales</taxon>
        <taxon>Acaryochloridaceae</taxon>
        <taxon>Acaryochloris</taxon>
    </lineage>
</organism>
<feature type="transmembrane region" description="Helical" evidence="1">
    <location>
        <begin position="20"/>
        <end position="38"/>
    </location>
</feature>
<evidence type="ECO:0000313" key="3">
    <source>
        <dbReference type="Proteomes" id="UP000000268"/>
    </source>
</evidence>
<dbReference type="KEGG" id="amr:AM1_C0234"/>
<dbReference type="AlphaFoldDB" id="A8ZMW8"/>
<proteinExistence type="predicted"/>
<geneLocation type="plasmid" evidence="2 3">
    <name>pREB3</name>
</geneLocation>
<keyword evidence="1" id="KW-0812">Transmembrane</keyword>
<dbReference type="HOGENOM" id="CLU_3178849_0_0_3"/>
<reference evidence="2 3" key="1">
    <citation type="journal article" date="2008" name="Proc. Natl. Acad. Sci. U.S.A.">
        <title>Niche adaptation and genome expansion in the chlorophyll d-producing cyanobacterium Acaryochloris marina.</title>
        <authorList>
            <person name="Swingley W.D."/>
            <person name="Chen M."/>
            <person name="Cheung P.C."/>
            <person name="Conrad A.L."/>
            <person name="Dejesa L.C."/>
            <person name="Hao J."/>
            <person name="Honchak B.M."/>
            <person name="Karbach L.E."/>
            <person name="Kurdoglu A."/>
            <person name="Lahiri S."/>
            <person name="Mastrian S.D."/>
            <person name="Miyashita H."/>
            <person name="Page L."/>
            <person name="Ramakrishna P."/>
            <person name="Satoh S."/>
            <person name="Sattley W.M."/>
            <person name="Shimada Y."/>
            <person name="Taylor H.L."/>
            <person name="Tomo T."/>
            <person name="Tsuchiya T."/>
            <person name="Wang Z.T."/>
            <person name="Raymond J."/>
            <person name="Mimuro M."/>
            <person name="Blankenship R.E."/>
            <person name="Touchman J.W."/>
        </authorList>
    </citation>
    <scope>NUCLEOTIDE SEQUENCE [LARGE SCALE GENOMIC DNA]</scope>
    <source>
        <strain evidence="3">MBIC 11017</strain>
        <plasmid evidence="3">Plasmid pREB3</plasmid>
    </source>
</reference>
<dbReference type="Proteomes" id="UP000000268">
    <property type="component" value="Plasmid pREB3"/>
</dbReference>
<gene>
    <name evidence="2" type="ordered locus">AM1_C0234</name>
</gene>
<evidence type="ECO:0000256" key="1">
    <source>
        <dbReference type="SAM" id="Phobius"/>
    </source>
</evidence>
<keyword evidence="2" id="KW-0614">Plasmid</keyword>
<sequence length="46" mass="5226">MFANTPTEHETTVFSETQGYSAIAYAQLLRFTVLLLFLTKDHNSFA</sequence>
<name>A8ZMW8_ACAM1</name>
<dbReference type="EMBL" id="CP000840">
    <property type="protein sequence ID" value="ABW32167.1"/>
    <property type="molecule type" value="Genomic_DNA"/>
</dbReference>
<protein>
    <submittedName>
        <fullName evidence="2">Uncharacterized protein</fullName>
    </submittedName>
</protein>
<accession>A8ZMW8</accession>